<evidence type="ECO:0000256" key="4">
    <source>
        <dbReference type="ARBA" id="ARBA00022737"/>
    </source>
</evidence>
<keyword evidence="13" id="KW-1185">Reference proteome</keyword>
<dbReference type="EMBL" id="JAPTSV010000001">
    <property type="protein sequence ID" value="KAJ1532340.1"/>
    <property type="molecule type" value="Genomic_DNA"/>
</dbReference>
<dbReference type="InterPro" id="IPR004092">
    <property type="entry name" value="Mbt"/>
</dbReference>
<evidence type="ECO:0000256" key="8">
    <source>
        <dbReference type="PROSITE-ProRule" id="PRU00459"/>
    </source>
</evidence>
<dbReference type="Pfam" id="PF12140">
    <property type="entry name" value="SLED"/>
    <property type="match status" value="1"/>
</dbReference>
<dbReference type="Pfam" id="PF02820">
    <property type="entry name" value="MBT"/>
    <property type="match status" value="2"/>
</dbReference>
<dbReference type="Pfam" id="PF00536">
    <property type="entry name" value="SAM_1"/>
    <property type="match status" value="1"/>
</dbReference>
<keyword evidence="10" id="KW-0812">Transmembrane</keyword>
<dbReference type="CDD" id="cd09578">
    <property type="entry name" value="SAM_Scm"/>
    <property type="match status" value="1"/>
</dbReference>
<dbReference type="SMART" id="SM00454">
    <property type="entry name" value="SAM"/>
    <property type="match status" value="1"/>
</dbReference>
<organism evidence="12 13">
    <name type="scientific">Megalurothrips usitatus</name>
    <name type="common">bean blossom thrips</name>
    <dbReference type="NCBI Taxonomy" id="439358"/>
    <lineage>
        <taxon>Eukaryota</taxon>
        <taxon>Metazoa</taxon>
        <taxon>Ecdysozoa</taxon>
        <taxon>Arthropoda</taxon>
        <taxon>Hexapoda</taxon>
        <taxon>Insecta</taxon>
        <taxon>Pterygota</taxon>
        <taxon>Neoptera</taxon>
        <taxon>Paraneoptera</taxon>
        <taxon>Thysanoptera</taxon>
        <taxon>Terebrantia</taxon>
        <taxon>Thripoidea</taxon>
        <taxon>Thripidae</taxon>
        <taxon>Megalurothrips</taxon>
    </lineage>
</organism>
<dbReference type="GO" id="GO:0045892">
    <property type="term" value="P:negative regulation of DNA-templated transcription"/>
    <property type="evidence" value="ECO:0007669"/>
    <property type="project" value="TreeGrafter"/>
</dbReference>
<dbReference type="Proteomes" id="UP001075354">
    <property type="component" value="Chromosome 1"/>
</dbReference>
<name>A0AAV7Y415_9NEOP</name>
<dbReference type="GO" id="GO:0003682">
    <property type="term" value="F:chromatin binding"/>
    <property type="evidence" value="ECO:0007669"/>
    <property type="project" value="TreeGrafter"/>
</dbReference>
<feature type="region of interest" description="Disordered" evidence="9">
    <location>
        <begin position="452"/>
        <end position="506"/>
    </location>
</feature>
<dbReference type="SMART" id="SM00746">
    <property type="entry name" value="TRASH"/>
    <property type="match status" value="2"/>
</dbReference>
<dbReference type="PROSITE" id="PS51079">
    <property type="entry name" value="MBT"/>
    <property type="match status" value="2"/>
</dbReference>
<proteinExistence type="inferred from homology"/>
<dbReference type="SMART" id="SM00561">
    <property type="entry name" value="MBT"/>
    <property type="match status" value="2"/>
</dbReference>
<dbReference type="InterPro" id="IPR047531">
    <property type="entry name" value="SAM_Scm-like"/>
</dbReference>
<keyword evidence="3" id="KW-0678">Repressor</keyword>
<feature type="domain" description="SAM" evidence="11">
    <location>
        <begin position="810"/>
        <end position="860"/>
    </location>
</feature>
<dbReference type="InterPro" id="IPR038348">
    <property type="entry name" value="SLED_sf"/>
</dbReference>
<dbReference type="FunFam" id="2.30.30.140:FF:000028">
    <property type="entry name" value="polycomb protein SCMH1 isoform X1"/>
    <property type="match status" value="1"/>
</dbReference>
<feature type="transmembrane region" description="Helical" evidence="10">
    <location>
        <begin position="29"/>
        <end position="48"/>
    </location>
</feature>
<evidence type="ECO:0000256" key="2">
    <source>
        <dbReference type="ARBA" id="ARBA00008469"/>
    </source>
</evidence>
<dbReference type="GO" id="GO:0005634">
    <property type="term" value="C:nucleus"/>
    <property type="evidence" value="ECO:0007669"/>
    <property type="project" value="UniProtKB-SubCell"/>
</dbReference>
<dbReference type="InterPro" id="IPR011017">
    <property type="entry name" value="TRASH_dom"/>
</dbReference>
<comment type="similarity">
    <text evidence="2">Belongs to the SCM family.</text>
</comment>
<dbReference type="AlphaFoldDB" id="A0AAV7Y415"/>
<dbReference type="SUPFAM" id="SSF47769">
    <property type="entry name" value="SAM/Pointed domain"/>
    <property type="match status" value="1"/>
</dbReference>
<dbReference type="SUPFAM" id="SSF63748">
    <property type="entry name" value="Tudor/PWWP/MBT"/>
    <property type="match status" value="2"/>
</dbReference>
<evidence type="ECO:0000256" key="3">
    <source>
        <dbReference type="ARBA" id="ARBA00022491"/>
    </source>
</evidence>
<dbReference type="PROSITE" id="PS50105">
    <property type="entry name" value="SAM_DOMAIN"/>
    <property type="match status" value="1"/>
</dbReference>
<dbReference type="InterPro" id="IPR021987">
    <property type="entry name" value="SLED"/>
</dbReference>
<evidence type="ECO:0000256" key="1">
    <source>
        <dbReference type="ARBA" id="ARBA00004123"/>
    </source>
</evidence>
<dbReference type="Gene3D" id="1.10.150.50">
    <property type="entry name" value="Transcription Factor, Ets-1"/>
    <property type="match status" value="1"/>
</dbReference>
<evidence type="ECO:0000313" key="13">
    <source>
        <dbReference type="Proteomes" id="UP001075354"/>
    </source>
</evidence>
<feature type="repeat" description="MBT" evidence="8">
    <location>
        <begin position="337"/>
        <end position="438"/>
    </location>
</feature>
<feature type="repeat" description="MBT" evidence="8">
    <location>
        <begin position="231"/>
        <end position="329"/>
    </location>
</feature>
<keyword evidence="10" id="KW-0472">Membrane</keyword>
<keyword evidence="5" id="KW-0805">Transcription regulation</keyword>
<dbReference type="InterPro" id="IPR013761">
    <property type="entry name" value="SAM/pointed_sf"/>
</dbReference>
<gene>
    <name evidence="12" type="ORF">ONE63_000946</name>
</gene>
<evidence type="ECO:0000259" key="11">
    <source>
        <dbReference type="PROSITE" id="PS50105"/>
    </source>
</evidence>
<keyword evidence="4" id="KW-0677">Repeat</keyword>
<dbReference type="PANTHER" id="PTHR12247">
    <property type="entry name" value="POLYCOMB GROUP PROTEIN"/>
    <property type="match status" value="1"/>
</dbReference>
<comment type="caution">
    <text evidence="12">The sequence shown here is derived from an EMBL/GenBank/DDBJ whole genome shotgun (WGS) entry which is preliminary data.</text>
</comment>
<evidence type="ECO:0000256" key="6">
    <source>
        <dbReference type="ARBA" id="ARBA00023163"/>
    </source>
</evidence>
<keyword evidence="6" id="KW-0804">Transcription</keyword>
<feature type="region of interest" description="Disordered" evidence="9">
    <location>
        <begin position="520"/>
        <end position="549"/>
    </location>
</feature>
<evidence type="ECO:0000256" key="9">
    <source>
        <dbReference type="SAM" id="MobiDB-lite"/>
    </source>
</evidence>
<dbReference type="Gene3D" id="3.90.1150.190">
    <property type="entry name" value="SLED domain"/>
    <property type="match status" value="1"/>
</dbReference>
<keyword evidence="7" id="KW-0539">Nucleus</keyword>
<reference evidence="12" key="1">
    <citation type="submission" date="2022-12" db="EMBL/GenBank/DDBJ databases">
        <title>Chromosome-level genome assembly of the bean flower thrips Megalurothrips usitatus.</title>
        <authorList>
            <person name="Ma L."/>
            <person name="Liu Q."/>
            <person name="Li H."/>
            <person name="Cai W."/>
        </authorList>
    </citation>
    <scope>NUCLEOTIDE SEQUENCE</scope>
    <source>
        <strain evidence="12">Cailab_2022a</strain>
    </source>
</reference>
<dbReference type="InterPro" id="IPR050548">
    <property type="entry name" value="PcG_chromatin_remod_factors"/>
</dbReference>
<protein>
    <recommendedName>
        <fullName evidence="11">SAM domain-containing protein</fullName>
    </recommendedName>
</protein>
<dbReference type="Gene3D" id="2.30.30.140">
    <property type="match status" value="2"/>
</dbReference>
<feature type="compositionally biased region" description="Polar residues" evidence="9">
    <location>
        <begin position="735"/>
        <end position="747"/>
    </location>
</feature>
<feature type="compositionally biased region" description="Pro residues" evidence="9">
    <location>
        <begin position="530"/>
        <end position="540"/>
    </location>
</feature>
<dbReference type="CDD" id="cd20092">
    <property type="entry name" value="MBT_dScm-like_rpt2"/>
    <property type="match status" value="1"/>
</dbReference>
<evidence type="ECO:0000256" key="7">
    <source>
        <dbReference type="ARBA" id="ARBA00023242"/>
    </source>
</evidence>
<dbReference type="InterPro" id="IPR001660">
    <property type="entry name" value="SAM"/>
</dbReference>
<comment type="subcellular location">
    <subcellularLocation>
        <location evidence="1">Nucleus</location>
    </subcellularLocation>
</comment>
<keyword evidence="10" id="KW-1133">Transmembrane helix</keyword>
<evidence type="ECO:0000256" key="5">
    <source>
        <dbReference type="ARBA" id="ARBA00023015"/>
    </source>
</evidence>
<dbReference type="GO" id="GO:0042393">
    <property type="term" value="F:histone binding"/>
    <property type="evidence" value="ECO:0007669"/>
    <property type="project" value="TreeGrafter"/>
</dbReference>
<dbReference type="PANTHER" id="PTHR12247:SF132">
    <property type="entry name" value="POLYCOMB PROTEIN SCM"/>
    <property type="match status" value="1"/>
</dbReference>
<evidence type="ECO:0000256" key="10">
    <source>
        <dbReference type="SAM" id="Phobius"/>
    </source>
</evidence>
<accession>A0AAV7Y415</accession>
<feature type="region of interest" description="Disordered" evidence="9">
    <location>
        <begin position="723"/>
        <end position="783"/>
    </location>
</feature>
<evidence type="ECO:0000313" key="12">
    <source>
        <dbReference type="EMBL" id="KAJ1532340.1"/>
    </source>
</evidence>
<sequence>MQHNVKYCSKGQRYVTSLFSIFSSFIKNVSLYSFYPLIFYFILILGRLSRSKACTWCGEKGLSLNFIFPARNGQKDFCSSACLAEFRKAYNKGSCLYCDGIINGAPVCSEGNPSKHFCSQSCLDKHVTKTENSNRSLVSNGSVSNGNQVAVAPSTPAVTSTNMPIVSPASLITDGDVGSDTKPDVRSDTKLDIKTDVKSNQIVDIGPLEDIPVAPSTSAATPNNMNTYEIFEWKTYLKETNSQPSPAYCFKQSPNPPQNDFKLEQKLEALDPRNLTSTCIATVVGILGPRLRLRLDGSDNKNDFWRLVDSNEIHPIGHCEKGGGMLQPPLGFRMNASMWPQFLVKTLSMAAMAPAKAFKREPASPGTNHFQVGMKLEAVDKKNPMLICAATVGEVKKDMVHVTFDGWRGAFDYWCRYDSRDIFPVGWCAKSGHPLQPPGKKVQGGTNRYRARVSNVQPTTMVPAATESDENTPLSVRKEQVKASSNAGSPTSPNPPSAPVSPNTASVSPIFKGSALPKSSLSVPAVAGPPSKPATPPVPSVSPSEKSMNSVSKLNVGLASSFGGQSMDAGPSATHVNGVVTPTVNSNLVSSSEQRNDNGVRVYVNSRCKIGPYLDKELVKNMQSLFGPGRVSRVLRDCVQTLVNCASDRAAVHGLLRHGEGNVHITVPLENKVVTHRLPPITEELQLWNFLEILTEEMQCCSNFLVREPTPCEHCANTSQEDEEALKASQKRRFSAQSSDPVPNKKSNVALPKTIATGSQSPQHPVRPSPTATASPLVRHASPAQVAATSTTANDEQSSVRTLPNEVVDWTIEDVICYITSADPNMGTYAELFRKHEIDGKALLLLNSDMMMKYMDLKLGPALKICNLVSKVSRPNRRSSLFR</sequence>